<feature type="compositionally biased region" description="Basic and acidic residues" evidence="9">
    <location>
        <begin position="626"/>
        <end position="635"/>
    </location>
</feature>
<dbReference type="InterPro" id="IPR032430">
    <property type="entry name" value="Blm10_mid"/>
</dbReference>
<feature type="region of interest" description="Disordered" evidence="9">
    <location>
        <begin position="626"/>
        <end position="654"/>
    </location>
</feature>
<name>A0A5C3QX29_9AGAR</name>
<keyword evidence="6" id="KW-0227">DNA damage</keyword>
<evidence type="ECO:0000259" key="11">
    <source>
        <dbReference type="Pfam" id="PF16507"/>
    </source>
</evidence>
<dbReference type="SUPFAM" id="SSF48371">
    <property type="entry name" value="ARM repeat"/>
    <property type="match status" value="2"/>
</dbReference>
<feature type="domain" description="Proteasome activator Blm10 middle HEAT repeats region" evidence="11">
    <location>
        <begin position="438"/>
        <end position="979"/>
    </location>
</feature>
<dbReference type="GO" id="GO:0005829">
    <property type="term" value="C:cytosol"/>
    <property type="evidence" value="ECO:0007669"/>
    <property type="project" value="TreeGrafter"/>
</dbReference>
<dbReference type="OrthoDB" id="17907at2759"/>
<evidence type="ECO:0000256" key="8">
    <source>
        <dbReference type="ARBA" id="ARBA00023242"/>
    </source>
</evidence>
<evidence type="ECO:0000313" key="14">
    <source>
        <dbReference type="Proteomes" id="UP000305067"/>
    </source>
</evidence>
<dbReference type="InterPro" id="IPR011989">
    <property type="entry name" value="ARM-like"/>
</dbReference>
<evidence type="ECO:0000256" key="1">
    <source>
        <dbReference type="ARBA" id="ARBA00004324"/>
    </source>
</evidence>
<keyword evidence="7" id="KW-0234">DNA repair</keyword>
<dbReference type="Gene3D" id="1.25.10.10">
    <property type="entry name" value="Leucine-rich Repeat Variant"/>
    <property type="match status" value="1"/>
</dbReference>
<dbReference type="GO" id="GO:0010499">
    <property type="term" value="P:proteasomal ubiquitin-independent protein catabolic process"/>
    <property type="evidence" value="ECO:0007669"/>
    <property type="project" value="TreeGrafter"/>
</dbReference>
<evidence type="ECO:0000256" key="4">
    <source>
        <dbReference type="ARBA" id="ARBA00022490"/>
    </source>
</evidence>
<dbReference type="InterPro" id="IPR055455">
    <property type="entry name" value="HEAT_PSME4"/>
</dbReference>
<dbReference type="Pfam" id="PF02985">
    <property type="entry name" value="HEAT"/>
    <property type="match status" value="1"/>
</dbReference>
<dbReference type="Proteomes" id="UP000305067">
    <property type="component" value="Unassembled WGS sequence"/>
</dbReference>
<feature type="domain" description="Proteasome activator complex subunit 4 C-terminal" evidence="10">
    <location>
        <begin position="1921"/>
        <end position="2008"/>
    </location>
</feature>
<evidence type="ECO:0000259" key="10">
    <source>
        <dbReference type="Pfam" id="PF11919"/>
    </source>
</evidence>
<organism evidence="13 14">
    <name type="scientific">Pterulicium gracile</name>
    <dbReference type="NCBI Taxonomy" id="1884261"/>
    <lineage>
        <taxon>Eukaryota</taxon>
        <taxon>Fungi</taxon>
        <taxon>Dikarya</taxon>
        <taxon>Basidiomycota</taxon>
        <taxon>Agaricomycotina</taxon>
        <taxon>Agaricomycetes</taxon>
        <taxon>Agaricomycetidae</taxon>
        <taxon>Agaricales</taxon>
        <taxon>Pleurotineae</taxon>
        <taxon>Pterulaceae</taxon>
        <taxon>Pterulicium</taxon>
    </lineage>
</organism>
<dbReference type="InterPro" id="IPR021843">
    <property type="entry name" value="PSME4_C"/>
</dbReference>
<dbReference type="Pfam" id="PF23096">
    <property type="entry name" value="HEAT_PSME4"/>
    <property type="match status" value="1"/>
</dbReference>
<keyword evidence="4" id="KW-0963">Cytoplasm</keyword>
<dbReference type="GO" id="GO:0016504">
    <property type="term" value="F:peptidase activator activity"/>
    <property type="evidence" value="ECO:0007669"/>
    <property type="project" value="InterPro"/>
</dbReference>
<sequence>MLNLHLSDLNISINPSNQRTLTYNNGLPAPAHTKPEDRPMEKLRNYAHSLPYSVEPNSEMQDFLDFIVGRLIQSVEAKDYDVGLLQWDTMLTYWTSLKYPIPKDKRILLSKLYFHLATLPGMPTTVVAVCADALRNLIKSRKQLTIEDMRLPWRPVYDILHSDIYLSRRQFEYTQLSWMMGYIADNSRRFFHPGATDEMLETFVPMINGTDINTVLLSEYYLCTFLPTSHPQKYLRMLFRIWESINSYAYDERMLQFIAKIAEIHLDPSVSDPARIDTIPDDQRSEGEGRPSFEKPTTTSAKKTSYPWYGVYSDVGIFTENEWQGLMCKCLASMEIPLADSGSLTTGPSADRYRFELNRLPKPTWRIQSLAKIIVSSMSQDGIPAPVSTAGSPLFTPLPSGVSTPVFMQTSAADYLSAPLSLSHQTYIGGSKALDSVARLIASTESFFHPSNSGAWTNDLTAFIRYIAYEFNKRWYEEQQPTCKTPQNRRLTTKMRRELVKCFRTVALLAIFSQDSTTVANVQSCLKSMAVMEPDLILHPILERAIPSLESLVETQRTISVIKALGAVVPALASRPVYYAGSKHLVEILTLLVPGIDLNDPTKTLCTTSFLIDVFQYIKIGDLTSDETRPRRNTDSEPPGPMSNGTPSDTVHMPTFSDADMAQLEQGLEPYLSPEDEDELLKDTTGGFADWIASFVRRVILLFENLPEEGPNGTAGGTTEVALVDAVTECCRQICVHLSDPLFDLVLNMVYDFASNNARANAVRAVHQLVQAVANANAPKALKRFIPLCIGNIRHELEHGASSTRTTSASRSLPSDAMFHWNLAILRGCVFNDGGSVVKYRDELLSTLKLLHEKSFSKRGFASTGKLINSLMLTLTHTYPLENKFVNPDEWNSPGFKRSHHLHWGKLYKEGEVKIQWHVPSEEEIDFTIQIFRELVEPAIGELEELLKPGREHDHTWRNDFCRLLTLVRGGFNGIPTLFQDKLTAEEHLASAASSDLLNEIPEMIAHMPSIASGFCLPEKNDPRHQYMTKLRHRFGSFLHDASTSLRAHGEANTVDAVYALIKAIRTYFMSYGDSQDSYYINESQYNTEKDVACLYGGQKVWPRSVHVRRARYYHAARLRWNALERRKEKLEEILIDDVSEWSLWHYSIVRQSSQSLLDTLSLTYDGVRKLTLPKLYASLAPGQDNDRTKGALWTMCFNSFIKYTIADYTLVPQLLKSIFACHHNEKPSIQSRITTIFDHGFTSLVEPSFLVYEMPTTHIETITKELSLLLPPNNTSSDITRKCETMRRKRAALAASALDSTIQNLLEIAESTSTHWKYVIAAVRCLRTLIRKDMPIDPRIMRLFLTKLDDNQSDVRYYCQRAVLKMGRNIKHRTTTQLHPRALALGINANPLVHEVPVTPTPGLLSEMLETYKKPIEDFGTSTFDTVFIDQGPSSGWLAWNETQKVCFQTDPTRRTYQAWEFASSEAVSAARKVAIKPGFWSDLSARYSEEQSDPDVTLDNVSTVKTIFQLLEDEPWEALRPTLEKLLEKKDKDKQRAAAELLAGVLAGSKHWPKQKQELIWAWFTPRMDDVLRKNLKTETLSTWTSFLEVTFHRKDPRRIWPLFVFVMEAFKDTDYNGESSFEALKALAMLRGVYTELKWKFTPWLDEVLERMWREIHSEHEDVRAYVGEMLAFSQRMKWSPRVAQPTVTSLLQESRIVPYDFDLLGMRGYYHKDRVQQLATNLKEWRSQRLPGARAFQSIYDRVGITVCRWLYKSLHDLHAISMFDYILPLMTELFQFTELSDNPELANRASLLLVRMCGVTPPHGLVKPLLDVLYDTIRNSPSWKVRLKALPLVQIYYFRQLPLFTENRVLELLEVLCKCLDDEVVEVREMAARTLSGILRLSPRRSVLVLKDRFVRLIKRSTLPPRDQASFVQAVRERHAAILGICALVDSYPYSIPEWMPELVTEVLAEHTFDPVPISTTVRKCASNFKRTHQDTWSESTRKFTPQQLAKLSTLLTGSSYYA</sequence>
<dbReference type="PANTHER" id="PTHR32170:SF3">
    <property type="entry name" value="PROTEASOME ACTIVATOR COMPLEX SUBUNIT 4"/>
    <property type="match status" value="1"/>
</dbReference>
<evidence type="ECO:0000256" key="3">
    <source>
        <dbReference type="ARBA" id="ARBA00005739"/>
    </source>
</evidence>
<evidence type="ECO:0000256" key="6">
    <source>
        <dbReference type="ARBA" id="ARBA00022763"/>
    </source>
</evidence>
<dbReference type="InterPro" id="IPR016024">
    <property type="entry name" value="ARM-type_fold"/>
</dbReference>
<dbReference type="Pfam" id="PF16507">
    <property type="entry name" value="HEAT_PSME4_mid"/>
    <property type="match status" value="1"/>
</dbReference>
<dbReference type="GO" id="GO:0006281">
    <property type="term" value="P:DNA repair"/>
    <property type="evidence" value="ECO:0007669"/>
    <property type="project" value="UniProtKB-KW"/>
</dbReference>
<evidence type="ECO:0000256" key="9">
    <source>
        <dbReference type="SAM" id="MobiDB-lite"/>
    </source>
</evidence>
<dbReference type="Pfam" id="PF11919">
    <property type="entry name" value="PSME4_C"/>
    <property type="match status" value="1"/>
</dbReference>
<keyword evidence="5" id="KW-0677">Repeat</keyword>
<protein>
    <submittedName>
        <fullName evidence="13">Armadillo-type protein</fullName>
    </submittedName>
</protein>
<evidence type="ECO:0000259" key="12">
    <source>
        <dbReference type="Pfam" id="PF23096"/>
    </source>
</evidence>
<feature type="compositionally biased region" description="Basic and acidic residues" evidence="9">
    <location>
        <begin position="281"/>
        <end position="293"/>
    </location>
</feature>
<reference evidence="13 14" key="1">
    <citation type="journal article" date="2019" name="Nat. Ecol. Evol.">
        <title>Megaphylogeny resolves global patterns of mushroom evolution.</title>
        <authorList>
            <person name="Varga T."/>
            <person name="Krizsan K."/>
            <person name="Foldi C."/>
            <person name="Dima B."/>
            <person name="Sanchez-Garcia M."/>
            <person name="Sanchez-Ramirez S."/>
            <person name="Szollosi G.J."/>
            <person name="Szarkandi J.G."/>
            <person name="Papp V."/>
            <person name="Albert L."/>
            <person name="Andreopoulos W."/>
            <person name="Angelini C."/>
            <person name="Antonin V."/>
            <person name="Barry K.W."/>
            <person name="Bougher N.L."/>
            <person name="Buchanan P."/>
            <person name="Buyck B."/>
            <person name="Bense V."/>
            <person name="Catcheside P."/>
            <person name="Chovatia M."/>
            <person name="Cooper J."/>
            <person name="Damon W."/>
            <person name="Desjardin D."/>
            <person name="Finy P."/>
            <person name="Geml J."/>
            <person name="Haridas S."/>
            <person name="Hughes K."/>
            <person name="Justo A."/>
            <person name="Karasinski D."/>
            <person name="Kautmanova I."/>
            <person name="Kiss B."/>
            <person name="Kocsube S."/>
            <person name="Kotiranta H."/>
            <person name="LaButti K.M."/>
            <person name="Lechner B.E."/>
            <person name="Liimatainen K."/>
            <person name="Lipzen A."/>
            <person name="Lukacs Z."/>
            <person name="Mihaltcheva S."/>
            <person name="Morgado L.N."/>
            <person name="Niskanen T."/>
            <person name="Noordeloos M.E."/>
            <person name="Ohm R.A."/>
            <person name="Ortiz-Santana B."/>
            <person name="Ovrebo C."/>
            <person name="Racz N."/>
            <person name="Riley R."/>
            <person name="Savchenko A."/>
            <person name="Shiryaev A."/>
            <person name="Soop K."/>
            <person name="Spirin V."/>
            <person name="Szebenyi C."/>
            <person name="Tomsovsky M."/>
            <person name="Tulloss R.E."/>
            <person name="Uehling J."/>
            <person name="Grigoriev I.V."/>
            <person name="Vagvolgyi C."/>
            <person name="Papp T."/>
            <person name="Martin F.M."/>
            <person name="Miettinen O."/>
            <person name="Hibbett D.S."/>
            <person name="Nagy L.G."/>
        </authorList>
    </citation>
    <scope>NUCLEOTIDE SEQUENCE [LARGE SCALE GENOMIC DNA]</scope>
    <source>
        <strain evidence="13 14">CBS 309.79</strain>
    </source>
</reference>
<feature type="region of interest" description="Disordered" evidence="9">
    <location>
        <begin position="272"/>
        <end position="301"/>
    </location>
</feature>
<keyword evidence="8" id="KW-0539">Nucleus</keyword>
<dbReference type="EMBL" id="ML178815">
    <property type="protein sequence ID" value="TFL06472.1"/>
    <property type="molecule type" value="Genomic_DNA"/>
</dbReference>
<feature type="domain" description="Proteasome activator complex subunit 4-like HEAT repeat-like" evidence="12">
    <location>
        <begin position="1426"/>
        <end position="1633"/>
    </location>
</feature>
<evidence type="ECO:0000313" key="13">
    <source>
        <dbReference type="EMBL" id="TFL06472.1"/>
    </source>
</evidence>
<keyword evidence="14" id="KW-1185">Reference proteome</keyword>
<dbReference type="STRING" id="1884261.A0A5C3QX29"/>
<gene>
    <name evidence="13" type="ORF">BDV98DRAFT_540707</name>
</gene>
<dbReference type="InterPro" id="IPR035309">
    <property type="entry name" value="PSME4"/>
</dbReference>
<dbReference type="GO" id="GO:0070628">
    <property type="term" value="F:proteasome binding"/>
    <property type="evidence" value="ECO:0007669"/>
    <property type="project" value="InterPro"/>
</dbReference>
<dbReference type="GO" id="GO:0016607">
    <property type="term" value="C:nuclear speck"/>
    <property type="evidence" value="ECO:0007669"/>
    <property type="project" value="UniProtKB-SubCell"/>
</dbReference>
<evidence type="ECO:0000256" key="7">
    <source>
        <dbReference type="ARBA" id="ARBA00023204"/>
    </source>
</evidence>
<dbReference type="InterPro" id="IPR000357">
    <property type="entry name" value="HEAT"/>
</dbReference>
<comment type="subcellular location">
    <subcellularLocation>
        <location evidence="2">Cytoplasm</location>
    </subcellularLocation>
    <subcellularLocation>
        <location evidence="1">Nucleus speckle</location>
    </subcellularLocation>
</comment>
<proteinExistence type="inferred from homology"/>
<accession>A0A5C3QX29</accession>
<evidence type="ECO:0000256" key="2">
    <source>
        <dbReference type="ARBA" id="ARBA00004496"/>
    </source>
</evidence>
<dbReference type="PANTHER" id="PTHR32170">
    <property type="entry name" value="PROTEASOME ACTIVATOR COMPLEX SUBUNIT 4"/>
    <property type="match status" value="1"/>
</dbReference>
<comment type="similarity">
    <text evidence="3">Belongs to the BLM10 family.</text>
</comment>
<evidence type="ECO:0000256" key="5">
    <source>
        <dbReference type="ARBA" id="ARBA00022737"/>
    </source>
</evidence>